<dbReference type="Proteomes" id="UP001430796">
    <property type="component" value="Unassembled WGS sequence"/>
</dbReference>
<gene>
    <name evidence="2" type="ORF">L3V18_04255</name>
</gene>
<evidence type="ECO:0000313" key="3">
    <source>
        <dbReference type="Proteomes" id="UP001430796"/>
    </source>
</evidence>
<feature type="chain" id="PRO_5045915569" evidence="1">
    <location>
        <begin position="22"/>
        <end position="286"/>
    </location>
</feature>
<feature type="signal peptide" evidence="1">
    <location>
        <begin position="1"/>
        <end position="21"/>
    </location>
</feature>
<evidence type="ECO:0000313" key="2">
    <source>
        <dbReference type="EMBL" id="MCF7221001.1"/>
    </source>
</evidence>
<dbReference type="EMBL" id="JAKJPO010000001">
    <property type="protein sequence ID" value="MCF7221001.1"/>
    <property type="molecule type" value="Genomic_DNA"/>
</dbReference>
<accession>A0ABS9HPZ3</accession>
<keyword evidence="1" id="KW-0732">Signal</keyword>
<proteinExistence type="predicted"/>
<name>A0ABS9HPZ3_9GAMM</name>
<keyword evidence="3" id="KW-1185">Reference proteome</keyword>
<protein>
    <submittedName>
        <fullName evidence="2">Uncharacterized protein</fullName>
    </submittedName>
</protein>
<dbReference type="PROSITE" id="PS51257">
    <property type="entry name" value="PROKAR_LIPOPROTEIN"/>
    <property type="match status" value="1"/>
</dbReference>
<sequence>MKKWTFVAGAAALAFACHAQAGDGKGLLDTIGRALGNTPRVAAEKARSPYLDPAGTYWDLDQETLEGAQHLRVGQTATGGAGSDMCDTDLLAMAHSDYRQDAKRRQWCLYQWWVADTKINGPNGIEKTQADAIERRYGPAFDARLEKFKTTRRFAVRPQFVSLGGIEYNADRGVMEVYVPMPQISASGLSVTGKGFVPWHRVTHTGVSSPPHAGRYELLIRMDATEAANLARQGRDARDDLVVFSVNRVWVENTVPKMDVTVERVRVGYRNETIEVDLTKKQGAGA</sequence>
<reference evidence="2 3" key="3">
    <citation type="submission" date="2022-01" db="EMBL/GenBank/DDBJ databases">
        <authorList>
            <person name="Zhou L.Y."/>
        </authorList>
    </citation>
    <scope>NUCLEOTIDE SEQUENCE [LARGE SCALE GENOMIC DNA]</scope>
    <source>
        <strain evidence="2 3">TLK-CK17</strain>
    </source>
</reference>
<reference evidence="3" key="2">
    <citation type="submission" date="2022-01" db="EMBL/GenBank/DDBJ databases">
        <title>Lysobacter chinensis sp. nov., a bacterium isolated from cow dung compost.</title>
        <authorList>
            <person name="Zhou L.Y."/>
        </authorList>
    </citation>
    <scope>NUCLEOTIDE SEQUENCE [LARGE SCALE GENOMIC DNA]</scope>
    <source>
        <strain evidence="3">TLK-CK17</strain>
    </source>
</reference>
<organism evidence="2 3">
    <name type="scientific">Marilutibacter chinensis</name>
    <dbReference type="NCBI Taxonomy" id="2912247"/>
    <lineage>
        <taxon>Bacteria</taxon>
        <taxon>Pseudomonadati</taxon>
        <taxon>Pseudomonadota</taxon>
        <taxon>Gammaproteobacteria</taxon>
        <taxon>Lysobacterales</taxon>
        <taxon>Lysobacteraceae</taxon>
        <taxon>Marilutibacter</taxon>
    </lineage>
</organism>
<dbReference type="RefSeq" id="WP_237053348.1">
    <property type="nucleotide sequence ID" value="NZ_JAKJPO010000001.1"/>
</dbReference>
<reference evidence="2 3" key="1">
    <citation type="submission" date="2022-01" db="EMBL/GenBank/DDBJ databases">
        <title>Lysobacter chinensis sp. nov., a bacterium isolated from cow dung compost.</title>
        <authorList>
            <person name="Liu Y."/>
        </authorList>
    </citation>
    <scope>NUCLEOTIDE SEQUENCE [LARGE SCALE GENOMIC DNA]</scope>
    <source>
        <strain evidence="2 3">TLK-CK17</strain>
    </source>
</reference>
<comment type="caution">
    <text evidence="2">The sequence shown here is derived from an EMBL/GenBank/DDBJ whole genome shotgun (WGS) entry which is preliminary data.</text>
</comment>
<evidence type="ECO:0000256" key="1">
    <source>
        <dbReference type="SAM" id="SignalP"/>
    </source>
</evidence>